<sequence>MAISIYRGRNGGILDQDIWQKSRCHREEPPVIDSSVAPERGCYRRLGTLERETAGDWLATTTPIGGACRHMVATKIYSRFAGHNMPGIQLVCTMVELPHQFTQRRRAARIGTHLFILKQTSKSINISLTPAKISTDSFLIKRV</sequence>
<name>A0AAV2NNW3_9HYME</name>
<dbReference type="EMBL" id="OZ034826">
    <property type="protein sequence ID" value="CAL1682112.1"/>
    <property type="molecule type" value="Genomic_DNA"/>
</dbReference>
<gene>
    <name evidence="1" type="ORF">LPLAT_LOCUS7990</name>
</gene>
<accession>A0AAV2NNW3</accession>
<keyword evidence="2" id="KW-1185">Reference proteome</keyword>
<evidence type="ECO:0000313" key="2">
    <source>
        <dbReference type="Proteomes" id="UP001497644"/>
    </source>
</evidence>
<organism evidence="1 2">
    <name type="scientific">Lasius platythorax</name>
    <dbReference type="NCBI Taxonomy" id="488582"/>
    <lineage>
        <taxon>Eukaryota</taxon>
        <taxon>Metazoa</taxon>
        <taxon>Ecdysozoa</taxon>
        <taxon>Arthropoda</taxon>
        <taxon>Hexapoda</taxon>
        <taxon>Insecta</taxon>
        <taxon>Pterygota</taxon>
        <taxon>Neoptera</taxon>
        <taxon>Endopterygota</taxon>
        <taxon>Hymenoptera</taxon>
        <taxon>Apocrita</taxon>
        <taxon>Aculeata</taxon>
        <taxon>Formicoidea</taxon>
        <taxon>Formicidae</taxon>
        <taxon>Formicinae</taxon>
        <taxon>Lasius</taxon>
        <taxon>Lasius</taxon>
    </lineage>
</organism>
<dbReference type="AlphaFoldDB" id="A0AAV2NNW3"/>
<proteinExistence type="predicted"/>
<reference evidence="1" key="1">
    <citation type="submission" date="2024-04" db="EMBL/GenBank/DDBJ databases">
        <authorList>
            <consortium name="Molecular Ecology Group"/>
        </authorList>
    </citation>
    <scope>NUCLEOTIDE SEQUENCE</scope>
</reference>
<protein>
    <submittedName>
        <fullName evidence="1">Uncharacterized protein</fullName>
    </submittedName>
</protein>
<dbReference type="Proteomes" id="UP001497644">
    <property type="component" value="Chromosome 3"/>
</dbReference>
<evidence type="ECO:0000313" key="1">
    <source>
        <dbReference type="EMBL" id="CAL1682112.1"/>
    </source>
</evidence>